<keyword evidence="8 9" id="KW-0472">Membrane</keyword>
<evidence type="ECO:0000256" key="5">
    <source>
        <dbReference type="ARBA" id="ARBA00022475"/>
    </source>
</evidence>
<dbReference type="SUPFAM" id="SSF161098">
    <property type="entry name" value="MetI-like"/>
    <property type="match status" value="1"/>
</dbReference>
<evidence type="ECO:0000256" key="4">
    <source>
        <dbReference type="ARBA" id="ARBA00022448"/>
    </source>
</evidence>
<feature type="transmembrane region" description="Helical" evidence="9">
    <location>
        <begin position="464"/>
        <end position="486"/>
    </location>
</feature>
<dbReference type="Gene3D" id="1.10.3720.10">
    <property type="entry name" value="MetI-like"/>
    <property type="match status" value="1"/>
</dbReference>
<dbReference type="GO" id="GO:0005315">
    <property type="term" value="F:phosphate transmembrane transporter activity"/>
    <property type="evidence" value="ECO:0007669"/>
    <property type="project" value="InterPro"/>
</dbReference>
<dbReference type="InterPro" id="IPR035906">
    <property type="entry name" value="MetI-like_sf"/>
</dbReference>
<evidence type="ECO:0000256" key="1">
    <source>
        <dbReference type="ARBA" id="ARBA00004651"/>
    </source>
</evidence>
<comment type="subcellular location">
    <subcellularLocation>
        <location evidence="9">Cell inner membrane</location>
        <topology evidence="9">Multi-pass membrane protein</topology>
    </subcellularLocation>
    <subcellularLocation>
        <location evidence="1">Cell membrane</location>
        <topology evidence="1">Multi-pass membrane protein</topology>
    </subcellularLocation>
</comment>
<accession>A0A7W9FMC3</accession>
<evidence type="ECO:0000256" key="2">
    <source>
        <dbReference type="ARBA" id="ARBA00007069"/>
    </source>
</evidence>
<dbReference type="InterPro" id="IPR000515">
    <property type="entry name" value="MetI-like"/>
</dbReference>
<reference evidence="11 12" key="1">
    <citation type="submission" date="2020-08" db="EMBL/GenBank/DDBJ databases">
        <title>Genomic Encyclopedia of Type Strains, Phase IV (KMG-IV): sequencing the most valuable type-strain genomes for metagenomic binning, comparative biology and taxonomic classification.</title>
        <authorList>
            <person name="Goeker M."/>
        </authorList>
    </citation>
    <scope>NUCLEOTIDE SEQUENCE [LARGE SCALE GENOMIC DNA]</scope>
    <source>
        <strain evidence="11 12">DSM 16268</strain>
    </source>
</reference>
<name>A0A7W9FMC3_9HYPH</name>
<dbReference type="Proteomes" id="UP000523821">
    <property type="component" value="Unassembled WGS sequence"/>
</dbReference>
<dbReference type="Pfam" id="PF00528">
    <property type="entry name" value="BPD_transp_1"/>
    <property type="match status" value="1"/>
</dbReference>
<dbReference type="InterPro" id="IPR005672">
    <property type="entry name" value="Phosphate_PstA"/>
</dbReference>
<dbReference type="EMBL" id="JACHOO010000004">
    <property type="protein sequence ID" value="MBB5753333.1"/>
    <property type="molecule type" value="Genomic_DNA"/>
</dbReference>
<evidence type="ECO:0000256" key="3">
    <source>
        <dbReference type="ARBA" id="ARBA00016864"/>
    </source>
</evidence>
<dbReference type="Pfam" id="PF11812">
    <property type="entry name" value="DUF3333"/>
    <property type="match status" value="1"/>
</dbReference>
<protein>
    <recommendedName>
        <fullName evidence="3 9">Phosphate transport system permease protein PstA</fullName>
    </recommendedName>
</protein>
<comment type="caution">
    <text evidence="11">The sequence shown here is derived from an EMBL/GenBank/DDBJ whole genome shotgun (WGS) entry which is preliminary data.</text>
</comment>
<dbReference type="PANTHER" id="PTHR43470">
    <property type="entry name" value="PHOSPHATE TRANSPORT SYSTEM PERMEASE PROTEIN PSTA-RELATED"/>
    <property type="match status" value="1"/>
</dbReference>
<keyword evidence="6 9" id="KW-0812">Transmembrane</keyword>
<evidence type="ECO:0000256" key="6">
    <source>
        <dbReference type="ARBA" id="ARBA00022692"/>
    </source>
</evidence>
<dbReference type="AlphaFoldDB" id="A0A7W9FMC3"/>
<organism evidence="11 12">
    <name type="scientific">Prosthecomicrobium pneumaticum</name>
    <dbReference type="NCBI Taxonomy" id="81895"/>
    <lineage>
        <taxon>Bacteria</taxon>
        <taxon>Pseudomonadati</taxon>
        <taxon>Pseudomonadota</taxon>
        <taxon>Alphaproteobacteria</taxon>
        <taxon>Hyphomicrobiales</taxon>
        <taxon>Kaistiaceae</taxon>
        <taxon>Prosthecomicrobium</taxon>
    </lineage>
</organism>
<feature type="transmembrane region" description="Helical" evidence="9">
    <location>
        <begin position="34"/>
        <end position="54"/>
    </location>
</feature>
<keyword evidence="5 9" id="KW-1003">Cell membrane</keyword>
<evidence type="ECO:0000256" key="8">
    <source>
        <dbReference type="ARBA" id="ARBA00023136"/>
    </source>
</evidence>
<dbReference type="GO" id="GO:0035435">
    <property type="term" value="P:phosphate ion transmembrane transport"/>
    <property type="evidence" value="ECO:0007669"/>
    <property type="project" value="InterPro"/>
</dbReference>
<sequence>MTDVVLPGARTVARPSEEAARALVRRRYRTEARFRAYGLGAILFAALAVVVLVADIVSKALPAFTVSELVLPVEASPEALDVAPAADAAALAGANFVAPIRQTLLGYYPEVRDQRRLRSQLYGLLSSDAGMGLRRALTADPAALGSTLTVPALLSDDADLFYKGYVTEVTTERTNGIGTPSGVSGTVTVFSAANDFANELVAIKNALAGRARELTRQREDFAERLATLQPALESARQAAAAVPDDAGLAGIAAKLDSDRTSLDGTIAGLDAQIADLQQRAQGAGTSEVIDAQVPSVLVAINGGVVKATEVHNDRIVGETLVPLQSAADAAPGTWEVLRYDRPEAARKLSDQEVTWLRGLEARGLVSQRLNWMFLTSGDSREAELAGILGALVGSALTMLVTLAICLPVGVAAAIYLEEFAPKNRWTEIIEVNINNLAAVPSIVFGLLGLAVFLNFFGMPRSAPLVGGCVLALLVMPTIIIASRAALKAVPPSIREGALGVGASHQQAVFHHVLPLAMPGVLTGTIIGMAHALGETAPLLLIGMVAFIVDVPTGVTQAATVLPVQIFLWSDLPEIGFQAKTSAAIIVLLLFLFLMNGIAILLRKRFERRW</sequence>
<feature type="domain" description="ABC transmembrane type-1" evidence="10">
    <location>
        <begin position="391"/>
        <end position="598"/>
    </location>
</feature>
<feature type="transmembrane region" description="Helical" evidence="9">
    <location>
        <begin position="538"/>
        <end position="561"/>
    </location>
</feature>
<comment type="similarity">
    <text evidence="2 9">Belongs to the binding-protein-dependent transport system permease family. CysTW subfamily.</text>
</comment>
<evidence type="ECO:0000256" key="9">
    <source>
        <dbReference type="RuleBase" id="RU363043"/>
    </source>
</evidence>
<dbReference type="NCBIfam" id="TIGR00974">
    <property type="entry name" value="3a0107s02c"/>
    <property type="match status" value="1"/>
</dbReference>
<dbReference type="InterPro" id="IPR024573">
    <property type="entry name" value="DUF3333"/>
</dbReference>
<dbReference type="PROSITE" id="PS50928">
    <property type="entry name" value="ABC_TM1"/>
    <property type="match status" value="1"/>
</dbReference>
<evidence type="ECO:0000259" key="10">
    <source>
        <dbReference type="PROSITE" id="PS50928"/>
    </source>
</evidence>
<proteinExistence type="inferred from homology"/>
<evidence type="ECO:0000256" key="7">
    <source>
        <dbReference type="ARBA" id="ARBA00022989"/>
    </source>
</evidence>
<evidence type="ECO:0000313" key="11">
    <source>
        <dbReference type="EMBL" id="MBB5753333.1"/>
    </source>
</evidence>
<dbReference type="CDD" id="cd06261">
    <property type="entry name" value="TM_PBP2"/>
    <property type="match status" value="1"/>
</dbReference>
<feature type="transmembrane region" description="Helical" evidence="9">
    <location>
        <begin position="581"/>
        <end position="601"/>
    </location>
</feature>
<feature type="transmembrane region" description="Helical" evidence="9">
    <location>
        <begin position="436"/>
        <end position="458"/>
    </location>
</feature>
<evidence type="ECO:0000313" key="12">
    <source>
        <dbReference type="Proteomes" id="UP000523821"/>
    </source>
</evidence>
<feature type="transmembrane region" description="Helical" evidence="9">
    <location>
        <begin position="384"/>
        <end position="416"/>
    </location>
</feature>
<dbReference type="PANTHER" id="PTHR43470:SF5">
    <property type="entry name" value="PHOSPHATE TRANSPORT SYSTEM PERMEASE PROTEIN PSTA"/>
    <property type="match status" value="1"/>
</dbReference>
<gene>
    <name evidence="11" type="ORF">GGQ63_002399</name>
</gene>
<keyword evidence="4" id="KW-0813">Transport</keyword>
<keyword evidence="7 9" id="KW-1133">Transmembrane helix</keyword>
<keyword evidence="12" id="KW-1185">Reference proteome</keyword>
<dbReference type="GO" id="GO:0005886">
    <property type="term" value="C:plasma membrane"/>
    <property type="evidence" value="ECO:0007669"/>
    <property type="project" value="UniProtKB-SubCell"/>
</dbReference>